<dbReference type="SMART" id="SM00478">
    <property type="entry name" value="ENDO3c"/>
    <property type="match status" value="1"/>
</dbReference>
<protein>
    <recommendedName>
        <fullName evidence="2">DNA-(apurinic or apyrimidinic site) lyase</fullName>
        <ecNumber evidence="2">4.2.99.18</ecNumber>
    </recommendedName>
</protein>
<evidence type="ECO:0000256" key="4">
    <source>
        <dbReference type="ARBA" id="ARBA00022801"/>
    </source>
</evidence>
<keyword evidence="5" id="KW-0234">DNA repair</keyword>
<sequence>MRYTIKEQHRKVIVEGIIDFELSDTFECGQCFRWNREEDDSFTGVAKGKLINIQKKGKQIIFDNTTKEEFLNTWIDYFDLDRDYGRIKKNVAQNDAIMEKAILHGRGIRILNQDEWEILISFIISSNRAIKLIKKSIEALCSRYGKFIGTYNGKKYYDFPNPEELVGKSIEEIKASHTGYRAKYIVDTTKMIMEKQIEIYDLKNLSTTDARKELLRFSGVGPKVADCILLFSMNKYDAFPIDVWVKRVMEYFYLPDAATLKQVQVFAKKKFGDYAGFAQQYLFYYARELGIGK</sequence>
<dbReference type="GO" id="GO:0006289">
    <property type="term" value="P:nucleotide-excision repair"/>
    <property type="evidence" value="ECO:0007669"/>
    <property type="project" value="InterPro"/>
</dbReference>
<dbReference type="EC" id="4.2.99.18" evidence="2"/>
<dbReference type="Gene3D" id="1.10.1670.10">
    <property type="entry name" value="Helix-hairpin-Helix base-excision DNA repair enzymes (C-terminal)"/>
    <property type="match status" value="1"/>
</dbReference>
<gene>
    <name evidence="11" type="ORF">EV214_10811</name>
</gene>
<evidence type="ECO:0000256" key="9">
    <source>
        <dbReference type="ARBA" id="ARBA00044632"/>
    </source>
</evidence>
<dbReference type="OrthoDB" id="9798522at2"/>
<evidence type="ECO:0000256" key="1">
    <source>
        <dbReference type="ARBA" id="ARBA00010679"/>
    </source>
</evidence>
<reference evidence="11 12" key="1">
    <citation type="submission" date="2019-03" db="EMBL/GenBank/DDBJ databases">
        <title>Genomic Encyclopedia of Type Strains, Phase IV (KMG-IV): sequencing the most valuable type-strain genomes for metagenomic binning, comparative biology and taxonomic classification.</title>
        <authorList>
            <person name="Goeker M."/>
        </authorList>
    </citation>
    <scope>NUCLEOTIDE SEQUENCE [LARGE SCALE GENOMIC DNA]</scope>
    <source>
        <strain evidence="11 12">DSM 102940</strain>
    </source>
</reference>
<evidence type="ECO:0000259" key="10">
    <source>
        <dbReference type="SMART" id="SM00478"/>
    </source>
</evidence>
<dbReference type="Gene3D" id="3.30.310.260">
    <property type="match status" value="1"/>
</dbReference>
<keyword evidence="7" id="KW-0511">Multifunctional enzyme</keyword>
<organism evidence="11 12">
    <name type="scientific">Marinisporobacter balticus</name>
    <dbReference type="NCBI Taxonomy" id="2018667"/>
    <lineage>
        <taxon>Bacteria</taxon>
        <taxon>Bacillati</taxon>
        <taxon>Bacillota</taxon>
        <taxon>Clostridia</taxon>
        <taxon>Peptostreptococcales</taxon>
        <taxon>Thermotaleaceae</taxon>
        <taxon>Marinisporobacter</taxon>
    </lineage>
</organism>
<dbReference type="InterPro" id="IPR012904">
    <property type="entry name" value="OGG_N"/>
</dbReference>
<dbReference type="InterPro" id="IPR023170">
    <property type="entry name" value="HhH_base_excis_C"/>
</dbReference>
<dbReference type="GO" id="GO:0008534">
    <property type="term" value="F:oxidized purine nucleobase lesion DNA N-glycosylase activity"/>
    <property type="evidence" value="ECO:0007669"/>
    <property type="project" value="InterPro"/>
</dbReference>
<dbReference type="EMBL" id="SLWV01000008">
    <property type="protein sequence ID" value="TCO76410.1"/>
    <property type="molecule type" value="Genomic_DNA"/>
</dbReference>
<evidence type="ECO:0000256" key="6">
    <source>
        <dbReference type="ARBA" id="ARBA00023239"/>
    </source>
</evidence>
<comment type="caution">
    <text evidence="11">The sequence shown here is derived from an EMBL/GenBank/DDBJ whole genome shotgun (WGS) entry which is preliminary data.</text>
</comment>
<evidence type="ECO:0000256" key="2">
    <source>
        <dbReference type="ARBA" id="ARBA00012720"/>
    </source>
</evidence>
<evidence type="ECO:0000256" key="5">
    <source>
        <dbReference type="ARBA" id="ARBA00023204"/>
    </source>
</evidence>
<dbReference type="InterPro" id="IPR052054">
    <property type="entry name" value="Oxidative_DNA_repair_enzyme"/>
</dbReference>
<dbReference type="SUPFAM" id="SSF55945">
    <property type="entry name" value="TATA-box binding protein-like"/>
    <property type="match status" value="1"/>
</dbReference>
<accession>A0A4V2SBQ1</accession>
<dbReference type="GO" id="GO:0006284">
    <property type="term" value="P:base-excision repair"/>
    <property type="evidence" value="ECO:0007669"/>
    <property type="project" value="InterPro"/>
</dbReference>
<keyword evidence="4" id="KW-0378">Hydrolase</keyword>
<evidence type="ECO:0000313" key="12">
    <source>
        <dbReference type="Proteomes" id="UP000294919"/>
    </source>
</evidence>
<dbReference type="CDD" id="cd00056">
    <property type="entry name" value="ENDO3c"/>
    <property type="match status" value="1"/>
</dbReference>
<keyword evidence="12" id="KW-1185">Reference proteome</keyword>
<proteinExistence type="inferred from homology"/>
<keyword evidence="8" id="KW-0326">Glycosidase</keyword>
<keyword evidence="6 11" id="KW-0456">Lyase</keyword>
<feature type="domain" description="HhH-GPD" evidence="10">
    <location>
        <begin position="124"/>
        <end position="287"/>
    </location>
</feature>
<dbReference type="PANTHER" id="PTHR10242:SF2">
    <property type="entry name" value="N-GLYCOSYLASE_DNA LYASE"/>
    <property type="match status" value="1"/>
</dbReference>
<dbReference type="InterPro" id="IPR011257">
    <property type="entry name" value="DNA_glycosylase"/>
</dbReference>
<dbReference type="GO" id="GO:0003684">
    <property type="term" value="F:damaged DNA binding"/>
    <property type="evidence" value="ECO:0007669"/>
    <property type="project" value="InterPro"/>
</dbReference>
<dbReference type="AlphaFoldDB" id="A0A4V2SBQ1"/>
<evidence type="ECO:0000256" key="3">
    <source>
        <dbReference type="ARBA" id="ARBA00022763"/>
    </source>
</evidence>
<comment type="catalytic activity">
    <reaction evidence="9">
        <text>2'-deoxyribonucleotide-(2'-deoxyribose 5'-phosphate)-2'-deoxyribonucleotide-DNA = a 3'-end 2'-deoxyribonucleotide-(2,3-dehydro-2,3-deoxyribose 5'-phosphate)-DNA + a 5'-end 5'-phospho-2'-deoxyribonucleoside-DNA + H(+)</text>
        <dbReference type="Rhea" id="RHEA:66592"/>
        <dbReference type="Rhea" id="RHEA-COMP:13180"/>
        <dbReference type="Rhea" id="RHEA-COMP:16897"/>
        <dbReference type="Rhea" id="RHEA-COMP:17067"/>
        <dbReference type="ChEBI" id="CHEBI:15378"/>
        <dbReference type="ChEBI" id="CHEBI:136412"/>
        <dbReference type="ChEBI" id="CHEBI:157695"/>
        <dbReference type="ChEBI" id="CHEBI:167181"/>
        <dbReference type="EC" id="4.2.99.18"/>
    </reaction>
</comment>
<dbReference type="RefSeq" id="WP_132244336.1">
    <property type="nucleotide sequence ID" value="NZ_SLWV01000008.1"/>
</dbReference>
<keyword evidence="3" id="KW-0227">DNA damage</keyword>
<comment type="similarity">
    <text evidence="1">Belongs to the type-1 OGG1 family.</text>
</comment>
<dbReference type="PANTHER" id="PTHR10242">
    <property type="entry name" value="8-OXOGUANINE DNA GLYCOSYLASE"/>
    <property type="match status" value="1"/>
</dbReference>
<evidence type="ECO:0000256" key="7">
    <source>
        <dbReference type="ARBA" id="ARBA00023268"/>
    </source>
</evidence>
<evidence type="ECO:0000313" key="11">
    <source>
        <dbReference type="EMBL" id="TCO76410.1"/>
    </source>
</evidence>
<dbReference type="InterPro" id="IPR003265">
    <property type="entry name" value="HhH-GPD_domain"/>
</dbReference>
<name>A0A4V2SBQ1_9FIRM</name>
<dbReference type="Proteomes" id="UP000294919">
    <property type="component" value="Unassembled WGS sequence"/>
</dbReference>
<dbReference type="Gene3D" id="1.10.340.30">
    <property type="entry name" value="Hypothetical protein, domain 2"/>
    <property type="match status" value="1"/>
</dbReference>
<evidence type="ECO:0000256" key="8">
    <source>
        <dbReference type="ARBA" id="ARBA00023295"/>
    </source>
</evidence>
<dbReference type="Pfam" id="PF07934">
    <property type="entry name" value="OGG_N"/>
    <property type="match status" value="1"/>
</dbReference>
<dbReference type="GO" id="GO:0140078">
    <property type="term" value="F:class I DNA-(apurinic or apyrimidinic site) endonuclease activity"/>
    <property type="evidence" value="ECO:0007669"/>
    <property type="project" value="UniProtKB-EC"/>
</dbReference>
<dbReference type="Pfam" id="PF00730">
    <property type="entry name" value="HhH-GPD"/>
    <property type="match status" value="1"/>
</dbReference>
<dbReference type="SUPFAM" id="SSF48150">
    <property type="entry name" value="DNA-glycosylase"/>
    <property type="match status" value="1"/>
</dbReference>